<dbReference type="Proteomes" id="UP000435649">
    <property type="component" value="Unassembled WGS sequence"/>
</dbReference>
<dbReference type="InterPro" id="IPR005269">
    <property type="entry name" value="LOG"/>
</dbReference>
<dbReference type="PANTHER" id="PTHR43393:SF3">
    <property type="entry name" value="LYSINE DECARBOXYLASE-LIKE PROTEIN"/>
    <property type="match status" value="1"/>
</dbReference>
<dbReference type="GO" id="GO:0005829">
    <property type="term" value="C:cytosol"/>
    <property type="evidence" value="ECO:0007669"/>
    <property type="project" value="TreeGrafter"/>
</dbReference>
<evidence type="ECO:0000256" key="2">
    <source>
        <dbReference type="RuleBase" id="RU363015"/>
    </source>
</evidence>
<dbReference type="NCBIfam" id="TIGR00730">
    <property type="entry name" value="Rossman fold protein, TIGR00730 family"/>
    <property type="match status" value="1"/>
</dbReference>
<comment type="similarity">
    <text evidence="2">Belongs to the LOG family.</text>
</comment>
<dbReference type="EC" id="3.2.2.n1" evidence="2"/>
<dbReference type="EMBL" id="VUNS01000009">
    <property type="protein sequence ID" value="MST97324.1"/>
    <property type="molecule type" value="Genomic_DNA"/>
</dbReference>
<organism evidence="3 4">
    <name type="scientific">Victivallis lenta</name>
    <dbReference type="NCBI Taxonomy" id="2606640"/>
    <lineage>
        <taxon>Bacteria</taxon>
        <taxon>Pseudomonadati</taxon>
        <taxon>Lentisphaerota</taxon>
        <taxon>Lentisphaeria</taxon>
        <taxon>Victivallales</taxon>
        <taxon>Victivallaceae</taxon>
        <taxon>Victivallis</taxon>
    </lineage>
</organism>
<dbReference type="InterPro" id="IPR031100">
    <property type="entry name" value="LOG_fam"/>
</dbReference>
<dbReference type="GO" id="GO:0009691">
    <property type="term" value="P:cytokinin biosynthetic process"/>
    <property type="evidence" value="ECO:0007669"/>
    <property type="project" value="UniProtKB-UniRule"/>
</dbReference>
<dbReference type="Gene3D" id="3.40.50.450">
    <property type="match status" value="1"/>
</dbReference>
<name>A0A844G2X8_9BACT</name>
<sequence length="240" mass="26700">MEESAMMENQFDGPNGGGSFNNHDFMPVDSWRILRIMSEFVESFEDMSQLPERLVAVFGSARTAEDNPDFKSACALGRLLVENGYGVITGGGPGIMGGASKGAFDAGGKSVGLNIELPMEQHPNHYQTNSLSFRYFFVRKVCFLKYSTAIIVYPGGFGTLDELCEVLTMIQTGKINRIPVILVGKDFWSGLLHWFKNVLVKEKTISPADMELFHLVDSAEEAVSYLLMCHRFGFRTTVRQ</sequence>
<gene>
    <name evidence="3" type="ORF">FYJ85_09750</name>
</gene>
<evidence type="ECO:0000313" key="4">
    <source>
        <dbReference type="Proteomes" id="UP000435649"/>
    </source>
</evidence>
<evidence type="ECO:0000256" key="1">
    <source>
        <dbReference type="ARBA" id="ARBA00000274"/>
    </source>
</evidence>
<evidence type="ECO:0000313" key="3">
    <source>
        <dbReference type="EMBL" id="MST97324.1"/>
    </source>
</evidence>
<dbReference type="Pfam" id="PF03641">
    <property type="entry name" value="Lysine_decarbox"/>
    <property type="match status" value="1"/>
</dbReference>
<dbReference type="GO" id="GO:0008714">
    <property type="term" value="F:AMP nucleosidase activity"/>
    <property type="evidence" value="ECO:0007669"/>
    <property type="project" value="UniProtKB-EC"/>
</dbReference>
<accession>A0A844G2X8</accession>
<protein>
    <recommendedName>
        <fullName evidence="2">Cytokinin riboside 5'-monophosphate phosphoribohydrolase</fullName>
        <ecNumber evidence="2">3.2.2.n1</ecNumber>
    </recommendedName>
</protein>
<keyword evidence="2" id="KW-0203">Cytokinin biosynthesis</keyword>
<dbReference type="AlphaFoldDB" id="A0A844G2X8"/>
<reference evidence="3 4" key="1">
    <citation type="submission" date="2019-08" db="EMBL/GenBank/DDBJ databases">
        <title>In-depth cultivation of the pig gut microbiome towards novel bacterial diversity and tailored functional studies.</title>
        <authorList>
            <person name="Wylensek D."/>
            <person name="Hitch T.C.A."/>
            <person name="Clavel T."/>
        </authorList>
    </citation>
    <scope>NUCLEOTIDE SEQUENCE [LARGE SCALE GENOMIC DNA]</scope>
    <source>
        <strain evidence="3 4">BBE-744-WT-12</strain>
    </source>
</reference>
<keyword evidence="4" id="KW-1185">Reference proteome</keyword>
<comment type="catalytic activity">
    <reaction evidence="1">
        <text>AMP + H2O = D-ribose 5-phosphate + adenine</text>
        <dbReference type="Rhea" id="RHEA:20129"/>
        <dbReference type="ChEBI" id="CHEBI:15377"/>
        <dbReference type="ChEBI" id="CHEBI:16708"/>
        <dbReference type="ChEBI" id="CHEBI:78346"/>
        <dbReference type="ChEBI" id="CHEBI:456215"/>
        <dbReference type="EC" id="3.2.2.4"/>
    </reaction>
</comment>
<dbReference type="SUPFAM" id="SSF102405">
    <property type="entry name" value="MCP/YpsA-like"/>
    <property type="match status" value="1"/>
</dbReference>
<dbReference type="PANTHER" id="PTHR43393">
    <property type="entry name" value="CYTOKININ RIBOSIDE 5'-MONOPHOSPHATE PHOSPHORIBOHYDROLASE"/>
    <property type="match status" value="1"/>
</dbReference>
<comment type="caution">
    <text evidence="3">The sequence shown here is derived from an EMBL/GenBank/DDBJ whole genome shotgun (WGS) entry which is preliminary data.</text>
</comment>
<keyword evidence="2" id="KW-0378">Hydrolase</keyword>
<proteinExistence type="inferred from homology"/>
<dbReference type="InterPro" id="IPR052341">
    <property type="entry name" value="LOG_family_nucleotidases"/>
</dbReference>